<dbReference type="FunFam" id="3.40.50.300:FF:000088">
    <property type="entry name" value="Ras-related C3 botulinum toxin substrate 1"/>
    <property type="match status" value="1"/>
</dbReference>
<dbReference type="SUPFAM" id="SSF52540">
    <property type="entry name" value="P-loop containing nucleoside triphosphate hydrolases"/>
    <property type="match status" value="1"/>
</dbReference>
<keyword evidence="2" id="KW-0547">Nucleotide-binding</keyword>
<dbReference type="HOGENOM" id="CLU_041217_21_3_1"/>
<dbReference type="VEuPathDB" id="FungiDB:HMPREF1541_09303"/>
<proteinExistence type="predicted"/>
<keyword evidence="7" id="KW-1185">Reference proteome</keyword>
<dbReference type="SMART" id="SM00173">
    <property type="entry name" value="RAS"/>
    <property type="match status" value="1"/>
</dbReference>
<evidence type="ECO:0000256" key="4">
    <source>
        <dbReference type="ARBA" id="ARBA00023288"/>
    </source>
</evidence>
<dbReference type="Proteomes" id="UP000030752">
    <property type="component" value="Unassembled WGS sequence"/>
</dbReference>
<evidence type="ECO:0000313" key="6">
    <source>
        <dbReference type="EMBL" id="ETN45471.1"/>
    </source>
</evidence>
<dbReference type="InParanoid" id="W2S9S2"/>
<dbReference type="InterPro" id="IPR027417">
    <property type="entry name" value="P-loop_NTPase"/>
</dbReference>
<sequence>MAGQATQSIKCVVTGDGAVGKTCLLISYTTNAFPGEYIPTVFDNYSASVMVDGRPVSLGLWDTAGQEDYDRLRPLSYPQTDVFLICFSIVSPPSFDNVKAKWHPEIEHHAPGVPIILVGTKLDLREDRGTAEGLRAKKMEPVSYEQALAVAREIRAVKYLECSALTQRNLKSVFDEAIRAVLNPRPTPSNKKKSKCTIL</sequence>
<dbReference type="RefSeq" id="XP_008712199.1">
    <property type="nucleotide sequence ID" value="XM_008713977.1"/>
</dbReference>
<keyword evidence="4" id="KW-0449">Lipoprotein</keyword>
<protein>
    <recommendedName>
        <fullName evidence="8">Rho-like protein rac1A</fullName>
    </recommendedName>
</protein>
<dbReference type="STRING" id="1220924.W2S9S2"/>
<gene>
    <name evidence="6" type="ORF">HMPREF1541_09303</name>
</gene>
<name>W2S9S2_CYPE1</name>
<dbReference type="GeneID" id="19976642"/>
<dbReference type="InterPro" id="IPR005225">
    <property type="entry name" value="Small_GTP-bd"/>
</dbReference>
<evidence type="ECO:0000256" key="1">
    <source>
        <dbReference type="ARBA" id="ARBA00022481"/>
    </source>
</evidence>
<dbReference type="eggNOG" id="KOG0393">
    <property type="taxonomic scope" value="Eukaryota"/>
</dbReference>
<dbReference type="Gene3D" id="3.40.50.300">
    <property type="entry name" value="P-loop containing nucleotide triphosphate hydrolases"/>
    <property type="match status" value="1"/>
</dbReference>
<evidence type="ECO:0000256" key="5">
    <source>
        <dbReference type="ARBA" id="ARBA00023289"/>
    </source>
</evidence>
<dbReference type="PROSITE" id="PS51420">
    <property type="entry name" value="RHO"/>
    <property type="match status" value="1"/>
</dbReference>
<dbReference type="AlphaFoldDB" id="W2S9S2"/>
<dbReference type="EMBL" id="KB822712">
    <property type="protein sequence ID" value="ETN45471.1"/>
    <property type="molecule type" value="Genomic_DNA"/>
</dbReference>
<evidence type="ECO:0008006" key="8">
    <source>
        <dbReference type="Google" id="ProtNLM"/>
    </source>
</evidence>
<dbReference type="Pfam" id="PF00071">
    <property type="entry name" value="Ras"/>
    <property type="match status" value="1"/>
</dbReference>
<dbReference type="PROSITE" id="PS51421">
    <property type="entry name" value="RAS"/>
    <property type="match status" value="1"/>
</dbReference>
<reference evidence="6 7" key="1">
    <citation type="submission" date="2013-03" db="EMBL/GenBank/DDBJ databases">
        <title>The Genome Sequence of Phialophora europaea CBS 101466.</title>
        <authorList>
            <consortium name="The Broad Institute Genomics Platform"/>
            <person name="Cuomo C."/>
            <person name="de Hoog S."/>
            <person name="Gorbushina A."/>
            <person name="Walker B."/>
            <person name="Young S.K."/>
            <person name="Zeng Q."/>
            <person name="Gargeya S."/>
            <person name="Fitzgerald M."/>
            <person name="Haas B."/>
            <person name="Abouelleil A."/>
            <person name="Allen A.W."/>
            <person name="Alvarado L."/>
            <person name="Arachchi H.M."/>
            <person name="Berlin A.M."/>
            <person name="Chapman S.B."/>
            <person name="Gainer-Dewar J."/>
            <person name="Goldberg J."/>
            <person name="Griggs A."/>
            <person name="Gujja S."/>
            <person name="Hansen M."/>
            <person name="Howarth C."/>
            <person name="Imamovic A."/>
            <person name="Ireland A."/>
            <person name="Larimer J."/>
            <person name="McCowan C."/>
            <person name="Murphy C."/>
            <person name="Pearson M."/>
            <person name="Poon T.W."/>
            <person name="Priest M."/>
            <person name="Roberts A."/>
            <person name="Saif S."/>
            <person name="Shea T."/>
            <person name="Sisk P."/>
            <person name="Sykes S."/>
            <person name="Wortman J."/>
            <person name="Nusbaum C."/>
            <person name="Birren B."/>
        </authorList>
    </citation>
    <scope>NUCLEOTIDE SEQUENCE [LARGE SCALE GENOMIC DNA]</scope>
    <source>
        <strain evidence="6 7">CBS 101466</strain>
    </source>
</reference>
<dbReference type="PANTHER" id="PTHR24072">
    <property type="entry name" value="RHO FAMILY GTPASE"/>
    <property type="match status" value="1"/>
</dbReference>
<dbReference type="SMART" id="SM00175">
    <property type="entry name" value="RAB"/>
    <property type="match status" value="1"/>
</dbReference>
<organism evidence="6 7">
    <name type="scientific">Cyphellophora europaea (strain CBS 101466)</name>
    <name type="common">Phialophora europaea</name>
    <dbReference type="NCBI Taxonomy" id="1220924"/>
    <lineage>
        <taxon>Eukaryota</taxon>
        <taxon>Fungi</taxon>
        <taxon>Dikarya</taxon>
        <taxon>Ascomycota</taxon>
        <taxon>Pezizomycotina</taxon>
        <taxon>Eurotiomycetes</taxon>
        <taxon>Chaetothyriomycetidae</taxon>
        <taxon>Chaetothyriales</taxon>
        <taxon>Cyphellophoraceae</taxon>
        <taxon>Cyphellophora</taxon>
    </lineage>
</organism>
<evidence type="ECO:0000256" key="3">
    <source>
        <dbReference type="ARBA" id="ARBA00023134"/>
    </source>
</evidence>
<evidence type="ECO:0000313" key="7">
    <source>
        <dbReference type="Proteomes" id="UP000030752"/>
    </source>
</evidence>
<dbReference type="PRINTS" id="PR00449">
    <property type="entry name" value="RASTRNSFRMNG"/>
</dbReference>
<keyword evidence="5" id="KW-0636">Prenylation</keyword>
<dbReference type="InterPro" id="IPR001806">
    <property type="entry name" value="Small_GTPase"/>
</dbReference>
<keyword evidence="1" id="KW-0488">Methylation</keyword>
<evidence type="ECO:0000256" key="2">
    <source>
        <dbReference type="ARBA" id="ARBA00022741"/>
    </source>
</evidence>
<dbReference type="CDD" id="cd01871">
    <property type="entry name" value="Rac1_like"/>
    <property type="match status" value="1"/>
</dbReference>
<dbReference type="SMART" id="SM00174">
    <property type="entry name" value="RHO"/>
    <property type="match status" value="1"/>
</dbReference>
<dbReference type="NCBIfam" id="TIGR00231">
    <property type="entry name" value="small_GTP"/>
    <property type="match status" value="1"/>
</dbReference>
<dbReference type="GO" id="GO:0003924">
    <property type="term" value="F:GTPase activity"/>
    <property type="evidence" value="ECO:0007669"/>
    <property type="project" value="InterPro"/>
</dbReference>
<dbReference type="InterPro" id="IPR003578">
    <property type="entry name" value="Small_GTPase_Rho"/>
</dbReference>
<accession>W2S9S2</accession>
<dbReference type="PROSITE" id="PS51419">
    <property type="entry name" value="RAB"/>
    <property type="match status" value="1"/>
</dbReference>
<dbReference type="OrthoDB" id="8830751at2759"/>
<keyword evidence="3" id="KW-0342">GTP-binding</keyword>
<dbReference type="GO" id="GO:0007264">
    <property type="term" value="P:small GTPase-mediated signal transduction"/>
    <property type="evidence" value="ECO:0007669"/>
    <property type="project" value="InterPro"/>
</dbReference>
<dbReference type="GO" id="GO:0005525">
    <property type="term" value="F:GTP binding"/>
    <property type="evidence" value="ECO:0007669"/>
    <property type="project" value="UniProtKB-KW"/>
</dbReference>